<name>A0A1I7Y7U0_9BILA</name>
<reference evidence="3" key="1">
    <citation type="submission" date="2016-11" db="UniProtKB">
        <authorList>
            <consortium name="WormBaseParasite"/>
        </authorList>
    </citation>
    <scope>IDENTIFICATION</scope>
</reference>
<proteinExistence type="predicted"/>
<dbReference type="AlphaFoldDB" id="A0A1I7Y7U0"/>
<evidence type="ECO:0000256" key="1">
    <source>
        <dbReference type="SAM" id="MobiDB-lite"/>
    </source>
</evidence>
<evidence type="ECO:0000313" key="2">
    <source>
        <dbReference type="Proteomes" id="UP000095287"/>
    </source>
</evidence>
<protein>
    <submittedName>
        <fullName evidence="3">Polyprotein</fullName>
    </submittedName>
</protein>
<sequence length="67" mass="7480">SASVTRLLAPRSTRCKVGRVMYSQLNFGQQPLDDPGYGQPAFPQPVYPSRPAARPQEPLFPQELLRP</sequence>
<accession>A0A1I7Y7U0</accession>
<feature type="region of interest" description="Disordered" evidence="1">
    <location>
        <begin position="29"/>
        <end position="67"/>
    </location>
</feature>
<dbReference type="Proteomes" id="UP000095287">
    <property type="component" value="Unplaced"/>
</dbReference>
<organism evidence="2 3">
    <name type="scientific">Steinernema glaseri</name>
    <dbReference type="NCBI Taxonomy" id="37863"/>
    <lineage>
        <taxon>Eukaryota</taxon>
        <taxon>Metazoa</taxon>
        <taxon>Ecdysozoa</taxon>
        <taxon>Nematoda</taxon>
        <taxon>Chromadorea</taxon>
        <taxon>Rhabditida</taxon>
        <taxon>Tylenchina</taxon>
        <taxon>Panagrolaimomorpha</taxon>
        <taxon>Strongyloidoidea</taxon>
        <taxon>Steinernematidae</taxon>
        <taxon>Steinernema</taxon>
    </lineage>
</organism>
<evidence type="ECO:0000313" key="3">
    <source>
        <dbReference type="WBParaSite" id="L893_g13612.t1"/>
    </source>
</evidence>
<keyword evidence="2" id="KW-1185">Reference proteome</keyword>
<dbReference type="WBParaSite" id="L893_g13612.t1">
    <property type="protein sequence ID" value="L893_g13612.t1"/>
    <property type="gene ID" value="L893_g13612"/>
</dbReference>